<dbReference type="EMBL" id="JAYMRW010000011">
    <property type="protein sequence ID" value="MEM5450751.1"/>
    <property type="molecule type" value="Genomic_DNA"/>
</dbReference>
<protein>
    <submittedName>
        <fullName evidence="1">Uncharacterized protein</fullName>
    </submittedName>
</protein>
<organism evidence="1 2">
    <name type="scientific">Paraburkholderia guartelaensis</name>
    <dbReference type="NCBI Taxonomy" id="2546446"/>
    <lineage>
        <taxon>Bacteria</taxon>
        <taxon>Pseudomonadati</taxon>
        <taxon>Pseudomonadota</taxon>
        <taxon>Betaproteobacteria</taxon>
        <taxon>Burkholderiales</taxon>
        <taxon>Burkholderiaceae</taxon>
        <taxon>Paraburkholderia</taxon>
    </lineage>
</organism>
<keyword evidence="2" id="KW-1185">Reference proteome</keyword>
<evidence type="ECO:0000313" key="2">
    <source>
        <dbReference type="Proteomes" id="UP001390669"/>
    </source>
</evidence>
<dbReference type="Proteomes" id="UP001390669">
    <property type="component" value="Unassembled WGS sequence"/>
</dbReference>
<sequence>MTNTIATAASVSSGELFENIRPLLALPFKRIADATVHDEPCSVRFKSPLNCLDVHDLNAKPADRAWSMPVLAAFGEFQSLDRGIQIADNSACRGEGAESSLF</sequence>
<dbReference type="RefSeq" id="WP_406953279.1">
    <property type="nucleotide sequence ID" value="NZ_JAYMRW010000011.1"/>
</dbReference>
<gene>
    <name evidence="1" type="ORF">VSR33_25030</name>
</gene>
<comment type="caution">
    <text evidence="1">The sequence shown here is derived from an EMBL/GenBank/DDBJ whole genome shotgun (WGS) entry which is preliminary data.</text>
</comment>
<evidence type="ECO:0000313" key="1">
    <source>
        <dbReference type="EMBL" id="MEM5450751.1"/>
    </source>
</evidence>
<accession>A0ABU9SHB6</accession>
<proteinExistence type="predicted"/>
<reference evidence="1 2" key="1">
    <citation type="submission" date="2024-01" db="EMBL/GenBank/DDBJ databases">
        <title>The diversity of rhizobia nodulating Mimosa spp. in eleven states of Brazil covering several biomes is determined by host plant, location, and edaphic factors.</title>
        <authorList>
            <person name="Rouws L."/>
            <person name="Barauna A."/>
            <person name="Beukes C."/>
            <person name="De Faria S.M."/>
            <person name="Gross E."/>
            <person name="Dos Reis Junior F.B."/>
            <person name="Simon M."/>
            <person name="Maluk M."/>
            <person name="Odee D.W."/>
            <person name="Kenicer G."/>
            <person name="Young J.P.W."/>
            <person name="Reis V.M."/>
            <person name="Zilli J."/>
            <person name="James E.K."/>
        </authorList>
    </citation>
    <scope>NUCLEOTIDE SEQUENCE [LARGE SCALE GENOMIC DNA]</scope>
    <source>
        <strain evidence="1 2">JPY164</strain>
    </source>
</reference>
<name>A0ABU9SHB6_9BURK</name>